<protein>
    <recommendedName>
        <fullName evidence="5">Sigma factor-binding protein Crl</fullName>
    </recommendedName>
</protein>
<dbReference type="HAMAP" id="MF_01178">
    <property type="entry name" value="Crl"/>
    <property type="match status" value="1"/>
</dbReference>
<evidence type="ECO:0000256" key="2">
    <source>
        <dbReference type="ARBA" id="ARBA00023015"/>
    </source>
</evidence>
<accession>A0A2A5SZU2</accession>
<evidence type="ECO:0000313" key="6">
    <source>
        <dbReference type="EMBL" id="PCS21388.1"/>
    </source>
</evidence>
<dbReference type="Pfam" id="PF07417">
    <property type="entry name" value="Crl"/>
    <property type="match status" value="1"/>
</dbReference>
<dbReference type="NCBIfam" id="NF008217">
    <property type="entry name" value="PRK10984.1"/>
    <property type="match status" value="1"/>
</dbReference>
<keyword evidence="1 5" id="KW-0963">Cytoplasm</keyword>
<dbReference type="GO" id="GO:0045893">
    <property type="term" value="P:positive regulation of DNA-templated transcription"/>
    <property type="evidence" value="ECO:0007669"/>
    <property type="project" value="UniProtKB-UniRule"/>
</dbReference>
<keyword evidence="4 5" id="KW-0804">Transcription</keyword>
<dbReference type="Proteomes" id="UP000219020">
    <property type="component" value="Unassembled WGS sequence"/>
</dbReference>
<comment type="function">
    <text evidence="5">Binds to the sigma-S subunit of RNA polymerase, activating expression of sigma-S-regulated genes. Stimulates RNA polymerase holoenzyme formation and may bind to several other sigma factors, such as sigma-70 and sigma-32.</text>
</comment>
<evidence type="ECO:0000313" key="7">
    <source>
        <dbReference type="Proteomes" id="UP000219020"/>
    </source>
</evidence>
<evidence type="ECO:0000256" key="4">
    <source>
        <dbReference type="ARBA" id="ARBA00023163"/>
    </source>
</evidence>
<dbReference type="InterPro" id="IPR009986">
    <property type="entry name" value="Tscrpt_reg_Crl"/>
</dbReference>
<dbReference type="Gene3D" id="3.30.310.230">
    <property type="entry name" value="Sigma factor-binding protein Crl monomer"/>
    <property type="match status" value="1"/>
</dbReference>
<dbReference type="AlphaFoldDB" id="A0A2A5SZU2"/>
<comment type="similarity">
    <text evidence="5">Belongs to the Crl family.</text>
</comment>
<comment type="caution">
    <text evidence="6">The sequence shown here is derived from an EMBL/GenBank/DDBJ whole genome shotgun (WGS) entry which is preliminary data.</text>
</comment>
<keyword evidence="7" id="KW-1185">Reference proteome</keyword>
<dbReference type="GeneID" id="66952497"/>
<organism evidence="6 7">
    <name type="scientific">Candidatus Enterovibrio escicola</name>
    <dbReference type="NCBI Taxonomy" id="1927127"/>
    <lineage>
        <taxon>Bacteria</taxon>
        <taxon>Pseudomonadati</taxon>
        <taxon>Pseudomonadota</taxon>
        <taxon>Gammaproteobacteria</taxon>
        <taxon>Vibrionales</taxon>
        <taxon>Vibrionaceae</taxon>
        <taxon>Enterovibrio</taxon>
    </lineage>
</organism>
<evidence type="ECO:0000256" key="5">
    <source>
        <dbReference type="HAMAP-Rule" id="MF_01178"/>
    </source>
</evidence>
<proteinExistence type="inferred from homology"/>
<dbReference type="InterPro" id="IPR038208">
    <property type="entry name" value="Tscrpt_reg_Crl_sf"/>
</dbReference>
<reference evidence="7" key="1">
    <citation type="submission" date="2017-04" db="EMBL/GenBank/DDBJ databases">
        <title>Genome evolution of the luminous symbionts of deep sea anglerfish.</title>
        <authorList>
            <person name="Hendry T.A."/>
        </authorList>
    </citation>
    <scope>NUCLEOTIDE SEQUENCE [LARGE SCALE GENOMIC DNA]</scope>
</reference>
<sequence>MTEEPRKLSYGRLLKRFAQIGPYLRKNKSSEEYYFFDCLSACINSSKSPECREFWGWWLELTRKEGGFEYIYTFGKFNTEGKWHAEDVPKRSTKEVEESLNGFYSKISGLIVDELQLGITAELSLKKPILGFTV</sequence>
<comment type="subcellular location">
    <subcellularLocation>
        <location evidence="5">Cytoplasm</location>
    </subcellularLocation>
</comment>
<feature type="region of interest" description="Essential for activity" evidence="5">
    <location>
        <begin position="100"/>
        <end position="123"/>
    </location>
</feature>
<evidence type="ECO:0000256" key="1">
    <source>
        <dbReference type="ARBA" id="ARBA00022490"/>
    </source>
</evidence>
<dbReference type="RefSeq" id="WP_097357199.1">
    <property type="nucleotide sequence ID" value="NZ_CAWNJE010000022.1"/>
</dbReference>
<gene>
    <name evidence="5" type="primary">crl</name>
    <name evidence="6" type="ORF">BTN49_2927</name>
</gene>
<keyword evidence="2 5" id="KW-0805">Transcription regulation</keyword>
<name>A0A2A5SZU2_9GAMM</name>
<dbReference type="EMBL" id="NBYY01000034">
    <property type="protein sequence ID" value="PCS21388.1"/>
    <property type="molecule type" value="Genomic_DNA"/>
</dbReference>
<dbReference type="GO" id="GO:0005737">
    <property type="term" value="C:cytoplasm"/>
    <property type="evidence" value="ECO:0007669"/>
    <property type="project" value="UniProtKB-SubCell"/>
</dbReference>
<keyword evidence="3 5" id="KW-0010">Activator</keyword>
<evidence type="ECO:0000256" key="3">
    <source>
        <dbReference type="ARBA" id="ARBA00023159"/>
    </source>
</evidence>